<dbReference type="PANTHER" id="PTHR42791">
    <property type="entry name" value="GNAT FAMILY ACETYLTRANSFERASE"/>
    <property type="match status" value="1"/>
</dbReference>
<dbReference type="HOGENOM" id="CLU_060131_6_4_1"/>
<organism evidence="2 3">
    <name type="scientific">Ophiostoma piceae (strain UAMH 11346)</name>
    <name type="common">Sap stain fungus</name>
    <dbReference type="NCBI Taxonomy" id="1262450"/>
    <lineage>
        <taxon>Eukaryota</taxon>
        <taxon>Fungi</taxon>
        <taxon>Dikarya</taxon>
        <taxon>Ascomycota</taxon>
        <taxon>Pezizomycotina</taxon>
        <taxon>Sordariomycetes</taxon>
        <taxon>Sordariomycetidae</taxon>
        <taxon>Ophiostomatales</taxon>
        <taxon>Ophiostomataceae</taxon>
        <taxon>Ophiostoma</taxon>
    </lineage>
</organism>
<gene>
    <name evidence="2" type="ORF">F503_06885</name>
</gene>
<dbReference type="PROSITE" id="PS51186">
    <property type="entry name" value="GNAT"/>
    <property type="match status" value="1"/>
</dbReference>
<dbReference type="InterPro" id="IPR052523">
    <property type="entry name" value="Trichothecene_AcTrans"/>
</dbReference>
<dbReference type="InterPro" id="IPR016181">
    <property type="entry name" value="Acyl_CoA_acyltransferase"/>
</dbReference>
<dbReference type="EMBL" id="KE148147">
    <property type="protein sequence ID" value="EPE09109.1"/>
    <property type="molecule type" value="Genomic_DNA"/>
</dbReference>
<feature type="domain" description="N-acetyltransferase" evidence="1">
    <location>
        <begin position="58"/>
        <end position="208"/>
    </location>
</feature>
<dbReference type="OMA" id="MFPITED"/>
<dbReference type="PANTHER" id="PTHR42791:SF2">
    <property type="entry name" value="N-ACETYLTRANSFERASE DOMAIN-CONTAINING PROTEIN"/>
    <property type="match status" value="1"/>
</dbReference>
<dbReference type="Proteomes" id="UP000016923">
    <property type="component" value="Unassembled WGS sequence"/>
</dbReference>
<reference evidence="2 3" key="1">
    <citation type="journal article" date="2013" name="BMC Genomics">
        <title>The genome and transcriptome of the pine saprophyte Ophiostoma piceae, and a comparison with the bark beetle-associated pine pathogen Grosmannia clavigera.</title>
        <authorList>
            <person name="Haridas S."/>
            <person name="Wang Y."/>
            <person name="Lim L."/>
            <person name="Massoumi Alamouti S."/>
            <person name="Jackman S."/>
            <person name="Docking R."/>
            <person name="Robertson G."/>
            <person name="Birol I."/>
            <person name="Bohlmann J."/>
            <person name="Breuil C."/>
        </authorList>
    </citation>
    <scope>NUCLEOTIDE SEQUENCE [LARGE SCALE GENOMIC DNA]</scope>
    <source>
        <strain evidence="2 3">UAMH 11346</strain>
    </source>
</reference>
<dbReference type="Pfam" id="PF00583">
    <property type="entry name" value="Acetyltransf_1"/>
    <property type="match status" value="1"/>
</dbReference>
<dbReference type="eggNOG" id="ENOG502SC13">
    <property type="taxonomic scope" value="Eukaryota"/>
</dbReference>
<name>S3C6E3_OPHP1</name>
<keyword evidence="3" id="KW-1185">Reference proteome</keyword>
<dbReference type="GO" id="GO:0016747">
    <property type="term" value="F:acyltransferase activity, transferring groups other than amino-acyl groups"/>
    <property type="evidence" value="ECO:0007669"/>
    <property type="project" value="InterPro"/>
</dbReference>
<protein>
    <submittedName>
        <fullName evidence="2">Gnat family</fullName>
    </submittedName>
</protein>
<dbReference type="InterPro" id="IPR000182">
    <property type="entry name" value="GNAT_dom"/>
</dbReference>
<dbReference type="VEuPathDB" id="FungiDB:F503_06885"/>
<dbReference type="OrthoDB" id="61113at2759"/>
<evidence type="ECO:0000313" key="2">
    <source>
        <dbReference type="EMBL" id="EPE09109.1"/>
    </source>
</evidence>
<proteinExistence type="predicted"/>
<evidence type="ECO:0000313" key="3">
    <source>
        <dbReference type="Proteomes" id="UP000016923"/>
    </source>
</evidence>
<dbReference type="SUPFAM" id="SSF55729">
    <property type="entry name" value="Acyl-CoA N-acyltransferases (Nat)"/>
    <property type="match status" value="1"/>
</dbReference>
<dbReference type="STRING" id="1262450.S3C6E3"/>
<sequence length="212" mass="23947">MPLSLRPGTLADVKRMADIYFDAFSTNTMNARVFPKSLPESHVFWEKNIADGFKDTYSNFVLMVDDDTQETVAFAIWGSPRLPTDTTPSMPPVDTFPAGGDRDNARVFFSDLEQQHKRFMTADDGSHIPHWYLELIATHKDHQGKGAASALLRWGEQRADADQVPCYLDATPDGRPVYTSKSHGFREVDARTYMGGEYEHVFMIRDPKPVAK</sequence>
<accession>S3C6E3</accession>
<dbReference type="AlphaFoldDB" id="S3C6E3"/>
<dbReference type="Gene3D" id="3.40.630.30">
    <property type="match status" value="1"/>
</dbReference>
<evidence type="ECO:0000259" key="1">
    <source>
        <dbReference type="PROSITE" id="PS51186"/>
    </source>
</evidence>
<dbReference type="CDD" id="cd04301">
    <property type="entry name" value="NAT_SF"/>
    <property type="match status" value="1"/>
</dbReference>